<dbReference type="SMART" id="SM00382">
    <property type="entry name" value="AAA"/>
    <property type="match status" value="1"/>
</dbReference>
<organism evidence="4 5">
    <name type="scientific">Streptomyces prasinosporus</name>
    <dbReference type="NCBI Taxonomy" id="68256"/>
    <lineage>
        <taxon>Bacteria</taxon>
        <taxon>Bacillati</taxon>
        <taxon>Actinomycetota</taxon>
        <taxon>Actinomycetes</taxon>
        <taxon>Kitasatosporales</taxon>
        <taxon>Streptomycetaceae</taxon>
        <taxon>Streptomyces</taxon>
        <taxon>Streptomyces albogriseolus group</taxon>
    </lineage>
</organism>
<keyword evidence="2 4" id="KW-0067">ATP-binding</keyword>
<protein>
    <submittedName>
        <fullName evidence="4">ABC transporter ATP-binding protein</fullName>
    </submittedName>
</protein>
<sequence>MVLRVTAVRKGFGTRQVLRGVSFEARAGQLVGIVGENGAGKTTLLRILSGDLRPDAGHVDLAGARGYCPQYPVLDEELTMRQHLRLFQVAYRLPDPGLALRLIEALSATGYLDAPVKVLSGGTRQKLNLTLALMHDPDVVLLDEPYQGFDWETYLRFWDLAQELKGRGRTVVVVSHLAHDTARLDALHHLRDGRLEPPPAAGTS</sequence>
<evidence type="ECO:0000313" key="5">
    <source>
        <dbReference type="Proteomes" id="UP001501455"/>
    </source>
</evidence>
<feature type="domain" description="ABC transporter" evidence="3">
    <location>
        <begin position="3"/>
        <end position="204"/>
    </location>
</feature>
<dbReference type="SUPFAM" id="SSF52540">
    <property type="entry name" value="P-loop containing nucleoside triphosphate hydrolases"/>
    <property type="match status" value="1"/>
</dbReference>
<dbReference type="CDD" id="cd03230">
    <property type="entry name" value="ABC_DR_subfamily_A"/>
    <property type="match status" value="1"/>
</dbReference>
<dbReference type="RefSeq" id="WP_345583879.1">
    <property type="nucleotide sequence ID" value="NZ_BAAAXF010000071.1"/>
</dbReference>
<keyword evidence="5" id="KW-1185">Reference proteome</keyword>
<name>A0ABP6U7Y9_9ACTN</name>
<dbReference type="InterPro" id="IPR003439">
    <property type="entry name" value="ABC_transporter-like_ATP-bd"/>
</dbReference>
<dbReference type="PANTHER" id="PTHR43038:SF7">
    <property type="entry name" value="ABC TRANSPORT SYSTEM ATP-BINDING PROTEIN"/>
    <property type="match status" value="1"/>
</dbReference>
<dbReference type="EMBL" id="BAAAXF010000071">
    <property type="protein sequence ID" value="GAA3502853.1"/>
    <property type="molecule type" value="Genomic_DNA"/>
</dbReference>
<evidence type="ECO:0000256" key="1">
    <source>
        <dbReference type="ARBA" id="ARBA00022741"/>
    </source>
</evidence>
<dbReference type="Proteomes" id="UP001501455">
    <property type="component" value="Unassembled WGS sequence"/>
</dbReference>
<comment type="caution">
    <text evidence="4">The sequence shown here is derived from an EMBL/GenBank/DDBJ whole genome shotgun (WGS) entry which is preliminary data.</text>
</comment>
<evidence type="ECO:0000313" key="4">
    <source>
        <dbReference type="EMBL" id="GAA3502853.1"/>
    </source>
</evidence>
<dbReference type="PROSITE" id="PS50893">
    <property type="entry name" value="ABC_TRANSPORTER_2"/>
    <property type="match status" value="1"/>
</dbReference>
<proteinExistence type="predicted"/>
<accession>A0ABP6U7Y9</accession>
<dbReference type="Gene3D" id="3.40.50.300">
    <property type="entry name" value="P-loop containing nucleotide triphosphate hydrolases"/>
    <property type="match status" value="1"/>
</dbReference>
<keyword evidence="1" id="KW-0547">Nucleotide-binding</keyword>
<dbReference type="GO" id="GO:0005524">
    <property type="term" value="F:ATP binding"/>
    <property type="evidence" value="ECO:0007669"/>
    <property type="project" value="UniProtKB-KW"/>
</dbReference>
<dbReference type="InterPro" id="IPR027417">
    <property type="entry name" value="P-loop_NTPase"/>
</dbReference>
<dbReference type="Pfam" id="PF00005">
    <property type="entry name" value="ABC_tran"/>
    <property type="match status" value="1"/>
</dbReference>
<gene>
    <name evidence="4" type="ORF">GCM10019016_099620</name>
</gene>
<reference evidence="5" key="1">
    <citation type="journal article" date="2019" name="Int. J. Syst. Evol. Microbiol.">
        <title>The Global Catalogue of Microorganisms (GCM) 10K type strain sequencing project: providing services to taxonomists for standard genome sequencing and annotation.</title>
        <authorList>
            <consortium name="The Broad Institute Genomics Platform"/>
            <consortium name="The Broad Institute Genome Sequencing Center for Infectious Disease"/>
            <person name="Wu L."/>
            <person name="Ma J."/>
        </authorList>
    </citation>
    <scope>NUCLEOTIDE SEQUENCE [LARGE SCALE GENOMIC DNA]</scope>
    <source>
        <strain evidence="5">JCM 4816</strain>
    </source>
</reference>
<dbReference type="InterPro" id="IPR003593">
    <property type="entry name" value="AAA+_ATPase"/>
</dbReference>
<evidence type="ECO:0000256" key="2">
    <source>
        <dbReference type="ARBA" id="ARBA00022840"/>
    </source>
</evidence>
<evidence type="ECO:0000259" key="3">
    <source>
        <dbReference type="PROSITE" id="PS50893"/>
    </source>
</evidence>
<dbReference type="PANTHER" id="PTHR43038">
    <property type="entry name" value="ATP-BINDING CASSETTE, SUB-FAMILY H, MEMBER 1"/>
    <property type="match status" value="1"/>
</dbReference>